<gene>
    <name evidence="7" type="ORF">DI598_08090</name>
</gene>
<reference evidence="7 8" key="1">
    <citation type="submission" date="2017-11" db="EMBL/GenBank/DDBJ databases">
        <title>Infants hospitalized years apart are colonized by the same room-sourced microbial strains.</title>
        <authorList>
            <person name="Brooks B."/>
            <person name="Olm M.R."/>
            <person name="Firek B.A."/>
            <person name="Baker R."/>
            <person name="Thomas B.C."/>
            <person name="Morowitz M.J."/>
            <person name="Banfield J.F."/>
        </authorList>
    </citation>
    <scope>NUCLEOTIDE SEQUENCE [LARGE SCALE GENOMIC DNA]</scope>
    <source>
        <strain evidence="7">S2_009_000_R2_76</strain>
    </source>
</reference>
<dbReference type="Gene3D" id="1.10.357.140">
    <property type="entry name" value="UbiA prenyltransferase"/>
    <property type="match status" value="1"/>
</dbReference>
<dbReference type="AlphaFoldDB" id="A0A2W5H0X3"/>
<feature type="transmembrane region" description="Helical" evidence="6">
    <location>
        <begin position="262"/>
        <end position="279"/>
    </location>
</feature>
<dbReference type="InterPro" id="IPR044878">
    <property type="entry name" value="UbiA_sf"/>
</dbReference>
<feature type="transmembrane region" description="Helical" evidence="6">
    <location>
        <begin position="155"/>
        <end position="175"/>
    </location>
</feature>
<feature type="transmembrane region" description="Helical" evidence="6">
    <location>
        <begin position="124"/>
        <end position="143"/>
    </location>
</feature>
<dbReference type="EMBL" id="QFOI01000116">
    <property type="protein sequence ID" value="PZP49332.1"/>
    <property type="molecule type" value="Genomic_DNA"/>
</dbReference>
<evidence type="ECO:0000256" key="3">
    <source>
        <dbReference type="ARBA" id="ARBA00022692"/>
    </source>
</evidence>
<dbReference type="GO" id="GO:0016020">
    <property type="term" value="C:membrane"/>
    <property type="evidence" value="ECO:0007669"/>
    <property type="project" value="UniProtKB-SubCell"/>
</dbReference>
<dbReference type="PANTHER" id="PTHR42723">
    <property type="entry name" value="CHLOROPHYLL SYNTHASE"/>
    <property type="match status" value="1"/>
</dbReference>
<sequence length="315" mass="36124">MLIHYFLNRFYAFLQLIRWPNLLFIGLTQSLFIFFVLNPILRQGNIVPILQGLPCFLFIFSTILVAAGSYIINDYFDANRDLMTRPNEVIIGKIIHRHWAIACHSVFSAVGVIIGFYLDFTSSTLLLGPINFGCTFLLFLYSISLKKTPIAGNILISLLTAWTIYSCTWCNTGTILRAAPLVDMAKITRLTLMYGGFAFILSLIREALKDMEDIDIDRKVKYHTMPIVWGNNASRIFILVWMIVMMGLLGSMFFYLLVSHRWIPGAYCLIFVTLPFLKLIKDFSSAKSVDQYRRVRSQIKWIMLTGILSMLLSHL</sequence>
<keyword evidence="4 6" id="KW-1133">Transmembrane helix</keyword>
<dbReference type="Proteomes" id="UP000249645">
    <property type="component" value="Unassembled WGS sequence"/>
</dbReference>
<feature type="transmembrane region" description="Helical" evidence="6">
    <location>
        <begin position="236"/>
        <end position="256"/>
    </location>
</feature>
<dbReference type="CDD" id="cd13961">
    <property type="entry name" value="PT_UbiA_DGGGPS"/>
    <property type="match status" value="1"/>
</dbReference>
<keyword evidence="5 6" id="KW-0472">Membrane</keyword>
<evidence type="ECO:0000256" key="4">
    <source>
        <dbReference type="ARBA" id="ARBA00022989"/>
    </source>
</evidence>
<comment type="subcellular location">
    <subcellularLocation>
        <location evidence="1">Membrane</location>
        <topology evidence="1">Multi-pass membrane protein</topology>
    </subcellularLocation>
</comment>
<evidence type="ECO:0000313" key="8">
    <source>
        <dbReference type="Proteomes" id="UP000249645"/>
    </source>
</evidence>
<dbReference type="PANTHER" id="PTHR42723:SF1">
    <property type="entry name" value="CHLOROPHYLL SYNTHASE, CHLOROPLASTIC"/>
    <property type="match status" value="1"/>
</dbReference>
<keyword evidence="3 6" id="KW-0812">Transmembrane</keyword>
<organism evidence="7 8">
    <name type="scientific">Pseudopedobacter saltans</name>
    <dbReference type="NCBI Taxonomy" id="151895"/>
    <lineage>
        <taxon>Bacteria</taxon>
        <taxon>Pseudomonadati</taxon>
        <taxon>Bacteroidota</taxon>
        <taxon>Sphingobacteriia</taxon>
        <taxon>Sphingobacteriales</taxon>
        <taxon>Sphingobacteriaceae</taxon>
        <taxon>Pseudopedobacter</taxon>
    </lineage>
</organism>
<feature type="transmembrane region" description="Helical" evidence="6">
    <location>
        <begin position="94"/>
        <end position="118"/>
    </location>
</feature>
<evidence type="ECO:0000256" key="5">
    <source>
        <dbReference type="ARBA" id="ARBA00023136"/>
    </source>
</evidence>
<accession>A0A2W5H0X3</accession>
<dbReference type="GO" id="GO:0016765">
    <property type="term" value="F:transferase activity, transferring alkyl or aryl (other than methyl) groups"/>
    <property type="evidence" value="ECO:0007669"/>
    <property type="project" value="InterPro"/>
</dbReference>
<dbReference type="InterPro" id="IPR050475">
    <property type="entry name" value="Prenyltransferase_related"/>
</dbReference>
<keyword evidence="7" id="KW-0830">Ubiquinone</keyword>
<comment type="caution">
    <text evidence="7">The sequence shown here is derived from an EMBL/GenBank/DDBJ whole genome shotgun (WGS) entry which is preliminary data.</text>
</comment>
<dbReference type="InterPro" id="IPR000537">
    <property type="entry name" value="UbiA_prenyltransferase"/>
</dbReference>
<feature type="transmembrane region" description="Helical" evidence="6">
    <location>
        <begin position="47"/>
        <end position="73"/>
    </location>
</feature>
<name>A0A2W5H0X3_9SPHI</name>
<protein>
    <submittedName>
        <fullName evidence="7">Ubiquinone biosynthesis protein UbiA</fullName>
    </submittedName>
</protein>
<keyword evidence="2" id="KW-1003">Cell membrane</keyword>
<evidence type="ECO:0000313" key="7">
    <source>
        <dbReference type="EMBL" id="PZP49332.1"/>
    </source>
</evidence>
<dbReference type="Gene3D" id="1.20.120.1780">
    <property type="entry name" value="UbiA prenyltransferase"/>
    <property type="match status" value="1"/>
</dbReference>
<feature type="transmembrane region" description="Helical" evidence="6">
    <location>
        <begin position="187"/>
        <end position="204"/>
    </location>
</feature>
<evidence type="ECO:0000256" key="1">
    <source>
        <dbReference type="ARBA" id="ARBA00004141"/>
    </source>
</evidence>
<evidence type="ECO:0000256" key="2">
    <source>
        <dbReference type="ARBA" id="ARBA00022475"/>
    </source>
</evidence>
<dbReference type="Pfam" id="PF01040">
    <property type="entry name" value="UbiA"/>
    <property type="match status" value="1"/>
</dbReference>
<evidence type="ECO:0000256" key="6">
    <source>
        <dbReference type="SAM" id="Phobius"/>
    </source>
</evidence>
<proteinExistence type="predicted"/>
<feature type="transmembrane region" description="Helical" evidence="6">
    <location>
        <begin position="21"/>
        <end position="41"/>
    </location>
</feature>